<feature type="transmembrane region" description="Helical" evidence="3">
    <location>
        <begin position="165"/>
        <end position="185"/>
    </location>
</feature>
<comment type="subcellular location">
    <subcellularLocation>
        <location evidence="1">Membrane</location>
        <topology evidence="1">Multi-pass membrane protein</topology>
    </subcellularLocation>
</comment>
<dbReference type="RefSeq" id="XP_031926912.1">
    <property type="nucleotide sequence ID" value="XM_032070465.1"/>
</dbReference>
<feature type="transmembrane region" description="Helical" evidence="3">
    <location>
        <begin position="284"/>
        <end position="305"/>
    </location>
</feature>
<dbReference type="PROSITE" id="PS50850">
    <property type="entry name" value="MFS"/>
    <property type="match status" value="1"/>
</dbReference>
<feature type="transmembrane region" description="Helical" evidence="3">
    <location>
        <begin position="134"/>
        <end position="159"/>
    </location>
</feature>
<evidence type="ECO:0000256" key="2">
    <source>
        <dbReference type="ARBA" id="ARBA00006727"/>
    </source>
</evidence>
<dbReference type="Pfam" id="PF07690">
    <property type="entry name" value="MFS_1"/>
    <property type="match status" value="2"/>
</dbReference>
<dbReference type="InterPro" id="IPR020846">
    <property type="entry name" value="MFS_dom"/>
</dbReference>
<feature type="transmembrane region" description="Helical" evidence="3">
    <location>
        <begin position="77"/>
        <end position="96"/>
    </location>
</feature>
<dbReference type="AlphaFoldDB" id="A0A5N7A1T6"/>
<feature type="domain" description="Major facilitator superfamily (MFS) profile" evidence="4">
    <location>
        <begin position="213"/>
        <end position="412"/>
    </location>
</feature>
<dbReference type="GO" id="GO:0022857">
    <property type="term" value="F:transmembrane transporter activity"/>
    <property type="evidence" value="ECO:0007669"/>
    <property type="project" value="InterPro"/>
</dbReference>
<evidence type="ECO:0000256" key="3">
    <source>
        <dbReference type="SAM" id="Phobius"/>
    </source>
</evidence>
<dbReference type="GeneID" id="43654911"/>
<keyword evidence="6" id="KW-1185">Reference proteome</keyword>
<feature type="transmembrane region" description="Helical" evidence="3">
    <location>
        <begin position="376"/>
        <end position="396"/>
    </location>
</feature>
<feature type="transmembrane region" description="Helical" evidence="3">
    <location>
        <begin position="108"/>
        <end position="127"/>
    </location>
</feature>
<accession>A0A5N7A1T6</accession>
<feature type="transmembrane region" description="Helical" evidence="3">
    <location>
        <begin position="37"/>
        <end position="56"/>
    </location>
</feature>
<dbReference type="PANTHER" id="PTHR11360:SF177">
    <property type="entry name" value="RIBOFLAVIN TRANSPORTER MCH5"/>
    <property type="match status" value="1"/>
</dbReference>
<dbReference type="Gene3D" id="1.20.1250.20">
    <property type="entry name" value="MFS general substrate transporter like domains"/>
    <property type="match status" value="2"/>
</dbReference>
<name>A0A5N7A1T6_9EURO</name>
<dbReference type="GO" id="GO:0016020">
    <property type="term" value="C:membrane"/>
    <property type="evidence" value="ECO:0007669"/>
    <property type="project" value="UniProtKB-SubCell"/>
</dbReference>
<keyword evidence="3" id="KW-0812">Transmembrane</keyword>
<organism evidence="5 6">
    <name type="scientific">Aspergillus caelatus</name>
    <dbReference type="NCBI Taxonomy" id="61420"/>
    <lineage>
        <taxon>Eukaryota</taxon>
        <taxon>Fungi</taxon>
        <taxon>Dikarya</taxon>
        <taxon>Ascomycota</taxon>
        <taxon>Pezizomycotina</taxon>
        <taxon>Eurotiomycetes</taxon>
        <taxon>Eurotiomycetidae</taxon>
        <taxon>Eurotiales</taxon>
        <taxon>Aspergillaceae</taxon>
        <taxon>Aspergillus</taxon>
        <taxon>Aspergillus subgen. Circumdati</taxon>
    </lineage>
</organism>
<dbReference type="PANTHER" id="PTHR11360">
    <property type="entry name" value="MONOCARBOXYLATE TRANSPORTER"/>
    <property type="match status" value="1"/>
</dbReference>
<keyword evidence="3" id="KW-1133">Transmembrane helix</keyword>
<feature type="transmembrane region" description="Helical" evidence="3">
    <location>
        <begin position="311"/>
        <end position="334"/>
    </location>
</feature>
<evidence type="ECO:0000256" key="1">
    <source>
        <dbReference type="ARBA" id="ARBA00004141"/>
    </source>
</evidence>
<evidence type="ECO:0000259" key="4">
    <source>
        <dbReference type="PROSITE" id="PS50850"/>
    </source>
</evidence>
<sequence>MGVTYKTTQDVISALPTRNRATLNADNIIYPDGGLKSWLYVTGTFLGLVANLRLLNSMGVFEAYLDNHQLKGYGSGSTGWICSVYTFLPFFCGAQIGPIFDARGPRPLLILGSIFLMAMMIGVGFCTEYWHFMLSIGVAGGVGTSLTFTPAISAVSHFFYEKRGIATGIAASGGSIGGVIMPLALQNVFDKVGFAWATRVIADLDLLHILPDFGIFLEIRFFLTTMSIFFIEWGLFVPLTYIISYGFAEGISTEFSYQLLAIFNAGSFFGRCLPGFLADRLGRFNTLIVTVALCLIFNACLWLPGNGNVPMIVVYCCLFGFASGSNISLTPVCVGQLCKTEHYGRYYAMSYTIVSFGTLTGVPIAGEILSRCGGEYWGLIMFTICCYAAGLARAIAVKVIQTDWRDVWWSVY</sequence>
<gene>
    <name evidence="5" type="ORF">BDV27DRAFT_145827</name>
</gene>
<evidence type="ECO:0000313" key="5">
    <source>
        <dbReference type="EMBL" id="KAE8363831.1"/>
    </source>
</evidence>
<proteinExistence type="inferred from homology"/>
<dbReference type="SUPFAM" id="SSF103473">
    <property type="entry name" value="MFS general substrate transporter"/>
    <property type="match status" value="1"/>
</dbReference>
<dbReference type="OrthoDB" id="410267at2759"/>
<feature type="transmembrane region" description="Helical" evidence="3">
    <location>
        <begin position="346"/>
        <end position="364"/>
    </location>
</feature>
<feature type="transmembrane region" description="Helical" evidence="3">
    <location>
        <begin position="255"/>
        <end position="277"/>
    </location>
</feature>
<evidence type="ECO:0000313" key="6">
    <source>
        <dbReference type="Proteomes" id="UP000326268"/>
    </source>
</evidence>
<dbReference type="Proteomes" id="UP000326268">
    <property type="component" value="Unassembled WGS sequence"/>
</dbReference>
<keyword evidence="3" id="KW-0472">Membrane</keyword>
<reference evidence="5 6" key="1">
    <citation type="submission" date="2019-04" db="EMBL/GenBank/DDBJ databases">
        <title>Friends and foes A comparative genomics studyof 23 Aspergillus species from section Flavi.</title>
        <authorList>
            <consortium name="DOE Joint Genome Institute"/>
            <person name="Kjaerbolling I."/>
            <person name="Vesth T."/>
            <person name="Frisvad J.C."/>
            <person name="Nybo J.L."/>
            <person name="Theobald S."/>
            <person name="Kildgaard S."/>
            <person name="Isbrandt T."/>
            <person name="Kuo A."/>
            <person name="Sato A."/>
            <person name="Lyhne E.K."/>
            <person name="Kogle M.E."/>
            <person name="Wiebenga A."/>
            <person name="Kun R.S."/>
            <person name="Lubbers R.J."/>
            <person name="Makela M.R."/>
            <person name="Barry K."/>
            <person name="Chovatia M."/>
            <person name="Clum A."/>
            <person name="Daum C."/>
            <person name="Haridas S."/>
            <person name="He G."/>
            <person name="LaButti K."/>
            <person name="Lipzen A."/>
            <person name="Mondo S."/>
            <person name="Riley R."/>
            <person name="Salamov A."/>
            <person name="Simmons B.A."/>
            <person name="Magnuson J.K."/>
            <person name="Henrissat B."/>
            <person name="Mortensen U.H."/>
            <person name="Larsen T.O."/>
            <person name="Devries R.P."/>
            <person name="Grigoriev I.V."/>
            <person name="Machida M."/>
            <person name="Baker S.E."/>
            <person name="Andersen M.R."/>
        </authorList>
    </citation>
    <scope>NUCLEOTIDE SEQUENCE [LARGE SCALE GENOMIC DNA]</scope>
    <source>
        <strain evidence="5 6">CBS 763.97</strain>
    </source>
</reference>
<dbReference type="InterPro" id="IPR036259">
    <property type="entry name" value="MFS_trans_sf"/>
</dbReference>
<feature type="transmembrane region" description="Helical" evidence="3">
    <location>
        <begin position="221"/>
        <end position="243"/>
    </location>
</feature>
<dbReference type="EMBL" id="ML737666">
    <property type="protein sequence ID" value="KAE8363831.1"/>
    <property type="molecule type" value="Genomic_DNA"/>
</dbReference>
<dbReference type="InterPro" id="IPR011701">
    <property type="entry name" value="MFS"/>
</dbReference>
<comment type="similarity">
    <text evidence="2">Belongs to the major facilitator superfamily. Monocarboxylate porter (TC 2.A.1.13) family.</text>
</comment>
<dbReference type="InterPro" id="IPR050327">
    <property type="entry name" value="Proton-linked_MCT"/>
</dbReference>
<protein>
    <submittedName>
        <fullName evidence="5">Major facilitator superfamily domain-containing protein</fullName>
    </submittedName>
</protein>